<dbReference type="Pfam" id="PF07187">
    <property type="entry name" value="DUF1405"/>
    <property type="match status" value="1"/>
</dbReference>
<dbReference type="AlphaFoldDB" id="A0A7J9SG23"/>
<reference evidence="2 3" key="1">
    <citation type="submission" date="2020-08" db="EMBL/GenBank/DDBJ databases">
        <authorList>
            <person name="Seo M.-J."/>
        </authorList>
    </citation>
    <scope>NUCLEOTIDE SEQUENCE [LARGE SCALE GENOMIC DNA]</scope>
    <source>
        <strain evidence="2 3">MBLA0160</strain>
    </source>
</reference>
<evidence type="ECO:0000313" key="3">
    <source>
        <dbReference type="Proteomes" id="UP000546257"/>
    </source>
</evidence>
<organism evidence="2 3">
    <name type="scientific">Halobellus ruber</name>
    <dbReference type="NCBI Taxonomy" id="2761102"/>
    <lineage>
        <taxon>Archaea</taxon>
        <taxon>Methanobacteriati</taxon>
        <taxon>Methanobacteriota</taxon>
        <taxon>Stenosarchaea group</taxon>
        <taxon>Halobacteria</taxon>
        <taxon>Halobacteriales</taxon>
        <taxon>Haloferacaceae</taxon>
        <taxon>Halobellus</taxon>
    </lineage>
</organism>
<keyword evidence="1" id="KW-1133">Transmembrane helix</keyword>
<evidence type="ECO:0000313" key="2">
    <source>
        <dbReference type="EMBL" id="MBB6645905.1"/>
    </source>
</evidence>
<protein>
    <submittedName>
        <fullName evidence="2">DUF1405 domain-containing protein</fullName>
    </submittedName>
</protein>
<keyword evidence="1" id="KW-0812">Transmembrane</keyword>
<comment type="caution">
    <text evidence="2">The sequence shown here is derived from an EMBL/GenBank/DDBJ whole genome shotgun (WGS) entry which is preliminary data.</text>
</comment>
<feature type="transmembrane region" description="Helical" evidence="1">
    <location>
        <begin position="120"/>
        <end position="137"/>
    </location>
</feature>
<evidence type="ECO:0000256" key="1">
    <source>
        <dbReference type="SAM" id="Phobius"/>
    </source>
</evidence>
<dbReference type="Proteomes" id="UP000546257">
    <property type="component" value="Unassembled WGS sequence"/>
</dbReference>
<sequence length="226" mass="25055">MASIPATDDLPAYLAPLPTRLETTALRLAWLIVLVNVAGTVFGFWYYRFQLGNTALVMWPVVPDSPTATMLMIASLVSWKVGKNRNWLHALAFVGNLKYGLWVVVVQFTINDVLTSGDPYYWFLVVGHLGMALQALVIHRYAEFTVPGVGVAVAWFGFNDIVDYFFPIVGDYHHTYFGPHLVSVGNHDVVAHDIAATAAVCLTTLATFLALSIRVRQLENRDRSNG</sequence>
<feature type="transmembrane region" description="Helical" evidence="1">
    <location>
        <begin position="59"/>
        <end position="79"/>
    </location>
</feature>
<accession>A0A7J9SG23</accession>
<feature type="transmembrane region" description="Helical" evidence="1">
    <location>
        <begin position="189"/>
        <end position="213"/>
    </location>
</feature>
<dbReference type="PANTHER" id="PTHR40042:SF1">
    <property type="entry name" value="DUF1405 DOMAIN-CONTAINING PROTEIN"/>
    <property type="match status" value="1"/>
</dbReference>
<dbReference type="PANTHER" id="PTHR40042">
    <property type="entry name" value="HYPOTHETICAL MEMBRANE SPANNING PROTEIN"/>
    <property type="match status" value="1"/>
</dbReference>
<name>A0A7J9SG23_9EURY</name>
<keyword evidence="3" id="KW-1185">Reference proteome</keyword>
<gene>
    <name evidence="2" type="ORF">H5V44_06320</name>
</gene>
<dbReference type="EMBL" id="JACKXD010000002">
    <property type="protein sequence ID" value="MBB6645905.1"/>
    <property type="molecule type" value="Genomic_DNA"/>
</dbReference>
<keyword evidence="1" id="KW-0472">Membrane</keyword>
<feature type="transmembrane region" description="Helical" evidence="1">
    <location>
        <begin position="86"/>
        <end position="108"/>
    </location>
</feature>
<proteinExistence type="predicted"/>
<feature type="transmembrane region" description="Helical" evidence="1">
    <location>
        <begin position="28"/>
        <end position="47"/>
    </location>
</feature>
<feature type="transmembrane region" description="Helical" evidence="1">
    <location>
        <begin position="149"/>
        <end position="169"/>
    </location>
</feature>
<dbReference type="RefSeq" id="WP_185192269.1">
    <property type="nucleotide sequence ID" value="NZ_JACKXD010000002.1"/>
</dbReference>
<dbReference type="InterPro" id="IPR009845">
    <property type="entry name" value="DUF1405"/>
</dbReference>